<evidence type="ECO:0000313" key="1">
    <source>
        <dbReference type="EMBL" id="OLP07464.1"/>
    </source>
</evidence>
<accession>A0A1Q8YHD0</accession>
<keyword evidence="2" id="KW-1185">Reference proteome</keyword>
<gene>
    <name evidence="1" type="ORF">BLL52_1294</name>
</gene>
<dbReference type="EMBL" id="MSYM01000008">
    <property type="protein sequence ID" value="OLP07464.1"/>
    <property type="molecule type" value="Genomic_DNA"/>
</dbReference>
<dbReference type="AlphaFoldDB" id="A0A1Q8YHD0"/>
<sequence length="209" mass="22158">MLAVLLVLLLIPLWIKKGMDERAVLSAKVELQHISSPPPAPPVTPAPAAQAVRPIGFGLTFALVPSDGKQPPDTVGLNCHGEPRQLDRPHQASCNPYRGDTSCRTVLPVLCIKTTGAAKPEGVVDGVYQGWVSGSLAATEPVMGAVLESLDVATARCAAEFGPGWRMAEFHGGQGGWGLQGDKGSDFSSNTRFWVHINDQPGNCWDSEP</sequence>
<reference evidence="1 2" key="1">
    <citation type="submission" date="2017-01" db="EMBL/GenBank/DDBJ databases">
        <title>Genome sequence of Rhodoferax antarcticus ANT.BR, a psychrophilic purple nonsulfur bacterium from an Antarctic microbial mat.</title>
        <authorList>
            <person name="Baker J."/>
            <person name="Riester C."/>
            <person name="Skinner B."/>
            <person name="Newell A."/>
            <person name="Swingley W."/>
            <person name="Madigan M."/>
            <person name="Jung D."/>
            <person name="Asao M."/>
            <person name="Chen M."/>
            <person name="Loughlin P."/>
            <person name="Pan H."/>
            <person name="Lin S."/>
            <person name="Li N."/>
            <person name="Shaw J."/>
            <person name="Prado M."/>
            <person name="Sherman C."/>
            <person name="Li X."/>
            <person name="Tang J."/>
            <person name="Blankenship R."/>
            <person name="Zhao T."/>
            <person name="Touchman J."/>
            <person name="Sattley M."/>
        </authorList>
    </citation>
    <scope>NUCLEOTIDE SEQUENCE [LARGE SCALE GENOMIC DNA]</scope>
    <source>
        <strain evidence="1 2">ANT.BR</strain>
    </source>
</reference>
<comment type="caution">
    <text evidence="1">The sequence shown here is derived from an EMBL/GenBank/DDBJ whole genome shotgun (WGS) entry which is preliminary data.</text>
</comment>
<name>A0A1Q8YHD0_9BURK</name>
<dbReference type="Proteomes" id="UP000185911">
    <property type="component" value="Unassembled WGS sequence"/>
</dbReference>
<evidence type="ECO:0000313" key="2">
    <source>
        <dbReference type="Proteomes" id="UP000185911"/>
    </source>
</evidence>
<dbReference type="STRING" id="81479.RA876_01110"/>
<organism evidence="1 2">
    <name type="scientific">Rhodoferax antarcticus ANT.BR</name>
    <dbReference type="NCBI Taxonomy" id="1111071"/>
    <lineage>
        <taxon>Bacteria</taxon>
        <taxon>Pseudomonadati</taxon>
        <taxon>Pseudomonadota</taxon>
        <taxon>Betaproteobacteria</taxon>
        <taxon>Burkholderiales</taxon>
        <taxon>Comamonadaceae</taxon>
        <taxon>Rhodoferax</taxon>
    </lineage>
</organism>
<protein>
    <submittedName>
        <fullName evidence="1">Uncharacterized protein</fullName>
    </submittedName>
</protein>
<proteinExistence type="predicted"/>